<dbReference type="SUPFAM" id="SSF52833">
    <property type="entry name" value="Thioredoxin-like"/>
    <property type="match status" value="1"/>
</dbReference>
<organism evidence="1 2">
    <name type="scientific">Nocardioides islandensis</name>
    <dbReference type="NCBI Taxonomy" id="433663"/>
    <lineage>
        <taxon>Bacteria</taxon>
        <taxon>Bacillati</taxon>
        <taxon>Actinomycetota</taxon>
        <taxon>Actinomycetes</taxon>
        <taxon>Propionibacteriales</taxon>
        <taxon>Nocardioidaceae</taxon>
        <taxon>Nocardioides</taxon>
    </lineage>
</organism>
<dbReference type="RefSeq" id="WP_194704915.1">
    <property type="nucleotide sequence ID" value="NZ_JADKPN010000001.1"/>
</dbReference>
<accession>A0A930V893</accession>
<name>A0A930V893_9ACTN</name>
<sequence>MTYRCSAAGLERGDPLAGTASTYRSFLLIENPGPWGVDAIRDSRLPGPVKEGLRAATASARVRPLLIRRYHRRAPRTGFRVYAARVGREGGWLQTAVLDEPRELLDLDVAALGAGRSPGLVPAEGPFFFVCTHGKHDACCAEKGRPVAAALSAAYPDETWEVSHIGGDRFAGNALVLPDGVYLGRLDAESAVTAVGDLLAGRLPLDVLRGHSYLPMAAQAGEIALYRHLGETAQAAIRVLGVARRDDLTTVDLARSDEQWRVVVRSSLGPGALLTCQARREDPTPRHEVVAMERVGVP</sequence>
<proteinExistence type="predicted"/>
<evidence type="ECO:0000313" key="2">
    <source>
        <dbReference type="Proteomes" id="UP000640489"/>
    </source>
</evidence>
<dbReference type="InterPro" id="IPR009737">
    <property type="entry name" value="Aim32/Apd1-like"/>
</dbReference>
<protein>
    <submittedName>
        <fullName evidence="1">Sucrase ferredoxin</fullName>
    </submittedName>
</protein>
<reference evidence="1" key="1">
    <citation type="submission" date="2020-11" db="EMBL/GenBank/DDBJ databases">
        <title>Nocardioides sp. nov., isolated from Soil of Cynanchum wilfordii Hemsley rhizosphere.</title>
        <authorList>
            <person name="Lee J.-S."/>
            <person name="Suh M.K."/>
            <person name="Kim J.-S."/>
        </authorList>
    </citation>
    <scope>NUCLEOTIDE SEQUENCE</scope>
    <source>
        <strain evidence="1">KCTC 19275</strain>
    </source>
</reference>
<dbReference type="AlphaFoldDB" id="A0A930V893"/>
<keyword evidence="2" id="KW-1185">Reference proteome</keyword>
<dbReference type="Pfam" id="PF06999">
    <property type="entry name" value="Suc_Fer-like"/>
    <property type="match status" value="1"/>
</dbReference>
<dbReference type="InterPro" id="IPR036249">
    <property type="entry name" value="Thioredoxin-like_sf"/>
</dbReference>
<dbReference type="CDD" id="cd03062">
    <property type="entry name" value="TRX_Fd_Sucrase"/>
    <property type="match status" value="1"/>
</dbReference>
<dbReference type="EMBL" id="JADKPN010000001">
    <property type="protein sequence ID" value="MBF4761718.1"/>
    <property type="molecule type" value="Genomic_DNA"/>
</dbReference>
<dbReference type="Proteomes" id="UP000640489">
    <property type="component" value="Unassembled WGS sequence"/>
</dbReference>
<evidence type="ECO:0000313" key="1">
    <source>
        <dbReference type="EMBL" id="MBF4761718.1"/>
    </source>
</evidence>
<gene>
    <name evidence="1" type="ORF">ISU07_01145</name>
</gene>
<comment type="caution">
    <text evidence="1">The sequence shown here is derived from an EMBL/GenBank/DDBJ whole genome shotgun (WGS) entry which is preliminary data.</text>
</comment>